<feature type="chain" id="PRO_5011535861" description="Dihydrodipicolinate reductase" evidence="1">
    <location>
        <begin position="21"/>
        <end position="117"/>
    </location>
</feature>
<proteinExistence type="predicted"/>
<keyword evidence="1" id="KW-0732">Signal</keyword>
<sequence>MLRSLAICGVLMLAALPARAEFATVQDRATFLDLVAGRTLSRPMVTLKVTPDGAISGQGALWQVTGAWTWREGYFCRDLNWGGDALGYDCQVVLARGDTIRFVAERGRGDQAEFKLR</sequence>
<evidence type="ECO:0000256" key="1">
    <source>
        <dbReference type="SAM" id="SignalP"/>
    </source>
</evidence>
<gene>
    <name evidence="2" type="ORF">SAMN05444340_104247</name>
</gene>
<dbReference type="OrthoDB" id="7874348at2"/>
<name>A0A1H3HYS5_9RHOB</name>
<accession>A0A1H3HYS5</accession>
<evidence type="ECO:0008006" key="4">
    <source>
        <dbReference type="Google" id="ProtNLM"/>
    </source>
</evidence>
<dbReference type="RefSeq" id="WP_089881545.1">
    <property type="nucleotide sequence ID" value="NZ_FNPF01000004.1"/>
</dbReference>
<reference evidence="2 3" key="1">
    <citation type="submission" date="2016-10" db="EMBL/GenBank/DDBJ databases">
        <authorList>
            <person name="de Groot N.N."/>
        </authorList>
    </citation>
    <scope>NUCLEOTIDE SEQUENCE [LARGE SCALE GENOMIC DNA]</scope>
    <source>
        <strain evidence="2 3">DSM 26880</strain>
    </source>
</reference>
<feature type="signal peptide" evidence="1">
    <location>
        <begin position="1"/>
        <end position="20"/>
    </location>
</feature>
<dbReference type="Proteomes" id="UP000199286">
    <property type="component" value="Unassembled WGS sequence"/>
</dbReference>
<dbReference type="AlphaFoldDB" id="A0A1H3HYS5"/>
<protein>
    <recommendedName>
        <fullName evidence="4">Dihydrodipicolinate reductase</fullName>
    </recommendedName>
</protein>
<dbReference type="STRING" id="321339.SAMN05444340_104247"/>
<evidence type="ECO:0000313" key="2">
    <source>
        <dbReference type="EMBL" id="SDY20542.1"/>
    </source>
</evidence>
<keyword evidence="3" id="KW-1185">Reference proteome</keyword>
<dbReference type="EMBL" id="FNPF01000004">
    <property type="protein sequence ID" value="SDY20542.1"/>
    <property type="molecule type" value="Genomic_DNA"/>
</dbReference>
<evidence type="ECO:0000313" key="3">
    <source>
        <dbReference type="Proteomes" id="UP000199286"/>
    </source>
</evidence>
<organism evidence="2 3">
    <name type="scientific">Citreimonas salinaria</name>
    <dbReference type="NCBI Taxonomy" id="321339"/>
    <lineage>
        <taxon>Bacteria</taxon>
        <taxon>Pseudomonadati</taxon>
        <taxon>Pseudomonadota</taxon>
        <taxon>Alphaproteobacteria</taxon>
        <taxon>Rhodobacterales</taxon>
        <taxon>Roseobacteraceae</taxon>
        <taxon>Citreimonas</taxon>
    </lineage>
</organism>